<dbReference type="PRINTS" id="PR00980">
    <property type="entry name" value="TRNASYNTHALA"/>
</dbReference>
<evidence type="ECO:0000256" key="2">
    <source>
        <dbReference type="ARBA" id="ARBA00022555"/>
    </source>
</evidence>
<evidence type="ECO:0000256" key="7">
    <source>
        <dbReference type="ARBA" id="ARBA00022840"/>
    </source>
</evidence>
<dbReference type="HAMAP" id="MF_00036_B">
    <property type="entry name" value="Ala_tRNA_synth_B"/>
    <property type="match status" value="1"/>
</dbReference>
<dbReference type="InterPro" id="IPR009000">
    <property type="entry name" value="Transl_B-barrel_sf"/>
</dbReference>
<comment type="caution">
    <text evidence="13">The sequence shown here is derived from an EMBL/GenBank/DDBJ whole genome shotgun (WGS) entry which is preliminary data.</text>
</comment>
<dbReference type="Proteomes" id="UP001596997">
    <property type="component" value="Unassembled WGS sequence"/>
</dbReference>
<dbReference type="PROSITE" id="PS50860">
    <property type="entry name" value="AA_TRNA_LIGASE_II_ALA"/>
    <property type="match status" value="1"/>
</dbReference>
<evidence type="ECO:0000256" key="11">
    <source>
        <dbReference type="HAMAP-Rule" id="MF_00036"/>
    </source>
</evidence>
<comment type="subcellular location">
    <subcellularLocation>
        <location evidence="11">Cytoplasm</location>
    </subcellularLocation>
</comment>
<keyword evidence="14" id="KW-1185">Reference proteome</keyword>
<feature type="domain" description="Alanyl-transfer RNA synthetases family profile" evidence="12">
    <location>
        <begin position="1"/>
        <end position="711"/>
    </location>
</feature>
<keyword evidence="9 11" id="KW-0648">Protein biosynthesis</keyword>
<feature type="binding site" evidence="11">
    <location>
        <position position="668"/>
    </location>
    <ligand>
        <name>Zn(2+)</name>
        <dbReference type="ChEBI" id="CHEBI:29105"/>
    </ligand>
</feature>
<evidence type="ECO:0000256" key="6">
    <source>
        <dbReference type="ARBA" id="ARBA00022833"/>
    </source>
</evidence>
<sequence>MKSQEIRSKFLNFFESKKHKVVPSAPMVLKNDPTLMFTNAGMVPFKEYFLGQKKVVDARVADSQKCLRVSGKHNDLEEVGKDTYHHTMFEMLGNWSFGDYFKKEAIAWAWELLTEVYGISKDILYVTIFEGDEKEGLAKDTEAYDIWKQYIDEDRILLGNKKDNFWEMGAQGPCGPCSEIHIDIRSLKERNLVDGKMLVNMDHPQVVEVWNLVFMQFNRKADGSLENLPNTHIDTGMGFERLCMALQGVKSNYDTDVFTPLIREIETITGVKYETSNNPEDEKDIAIRVVADHVRAVAFAIADGQLPSNNGAGYVIRRILRRAIRYGFTFLNQKEPFIYKLVETLSHQMGDAFPEIKAQEHLAHNVIKEEEHSFLKTLELGLVLLENIMNNAGSKTISGRKVFELKDTYGFPVDLTALILSEKGFSYDETEYEVALKEQQDRARKATAIETDDWQILVEDEEEEFVGYDTLEVDVKLTRYRKISTKKDGDQYQLVFNMTPFYPEGGGQVGDVGYIEAPNGDVVYVLNTKKENNLIIHYTKNLPSNVNHRFKAVVDKESRSLSASNHTATHLLHQALRAVLGSHVEQKGSLVSPKYLRFDFSHFSKVDADQLNEIEEFVNARIRENLPLEEKRNIPMQQAIDEGALALFGEKYGDSVRAIRFGQSMELCGGTHVKQTADIWYFKIKSEGAVAAGVRRIEAITNMAVGDYFIDIENNYEAVKETLKNAKDPVKAITNLQDENSALKKQLEQLLKEKAGSLKGDLKKEIAEINGVNFLAKKVDLGPKEIKDLVHEIGGELDNLFLFIGAENEGKATLTCYISKDLAAAKELNAGTIVRELGKHIQGGGGGQPFFATAGGKNPAGIDAALEAVKVYLN</sequence>
<dbReference type="Gene3D" id="3.10.310.40">
    <property type="match status" value="1"/>
</dbReference>
<name>A0ABW3I156_9FLAO</name>
<dbReference type="InterPro" id="IPR018164">
    <property type="entry name" value="Ala-tRNA-synth_IIc_N"/>
</dbReference>
<keyword evidence="6 11" id="KW-0862">Zinc</keyword>
<dbReference type="InterPro" id="IPR003156">
    <property type="entry name" value="DHHA1_dom"/>
</dbReference>
<dbReference type="InterPro" id="IPR018165">
    <property type="entry name" value="Ala-tRNA-synth_IIc_core"/>
</dbReference>
<dbReference type="InterPro" id="IPR002318">
    <property type="entry name" value="Ala-tRNA-lgiase_IIc"/>
</dbReference>
<evidence type="ECO:0000256" key="1">
    <source>
        <dbReference type="ARBA" id="ARBA00008226"/>
    </source>
</evidence>
<dbReference type="Gene3D" id="2.40.30.130">
    <property type="match status" value="1"/>
</dbReference>
<keyword evidence="3 11" id="KW-0436">Ligase</keyword>
<dbReference type="InterPro" id="IPR012947">
    <property type="entry name" value="tRNA_SAD"/>
</dbReference>
<comment type="similarity">
    <text evidence="1 11">Belongs to the class-II aminoacyl-tRNA synthetase family.</text>
</comment>
<dbReference type="InterPro" id="IPR018162">
    <property type="entry name" value="Ala-tRNA-ligase_IIc_anticod-bd"/>
</dbReference>
<dbReference type="InterPro" id="IPR050058">
    <property type="entry name" value="Ala-tRNA_ligase"/>
</dbReference>
<dbReference type="Pfam" id="PF02272">
    <property type="entry name" value="DHHA1"/>
    <property type="match status" value="1"/>
</dbReference>
<evidence type="ECO:0000313" key="14">
    <source>
        <dbReference type="Proteomes" id="UP001596997"/>
    </source>
</evidence>
<dbReference type="RefSeq" id="WP_377714436.1">
    <property type="nucleotide sequence ID" value="NZ_JBHTJM010000006.1"/>
</dbReference>
<dbReference type="SUPFAM" id="SSF50447">
    <property type="entry name" value="Translation proteins"/>
    <property type="match status" value="1"/>
</dbReference>
<comment type="function">
    <text evidence="11">Catalyzes the attachment of alanine to tRNA(Ala) in a two-step reaction: alanine is first activated by ATP to form Ala-AMP and then transferred to the acceptor end of tRNA(Ala). Also edits incorrectly charged Ser-tRNA(Ala) and Gly-tRNA(Ala) via its editing domain.</text>
</comment>
<evidence type="ECO:0000313" key="13">
    <source>
        <dbReference type="EMBL" id="MFD0963584.1"/>
    </source>
</evidence>
<dbReference type="Gene3D" id="3.30.930.10">
    <property type="entry name" value="Bira Bifunctional Protein, Domain 2"/>
    <property type="match status" value="1"/>
</dbReference>
<keyword evidence="5 11" id="KW-0547">Nucleotide-binding</keyword>
<keyword evidence="11" id="KW-0963">Cytoplasm</keyword>
<dbReference type="SUPFAM" id="SSF101353">
    <property type="entry name" value="Putative anticodon-binding domain of alanyl-tRNA synthetase (AlaRS)"/>
    <property type="match status" value="1"/>
</dbReference>
<keyword evidence="10 11" id="KW-0030">Aminoacyl-tRNA synthetase</keyword>
<feature type="binding site" evidence="11">
    <location>
        <position position="566"/>
    </location>
    <ligand>
        <name>Zn(2+)</name>
        <dbReference type="ChEBI" id="CHEBI:29105"/>
    </ligand>
</feature>
<keyword evidence="4 11" id="KW-0479">Metal-binding</keyword>
<protein>
    <recommendedName>
        <fullName evidence="11">Alanine--tRNA ligase</fullName>
        <ecNumber evidence="11">6.1.1.7</ecNumber>
    </recommendedName>
    <alternativeName>
        <fullName evidence="11">Alanyl-tRNA synthetase</fullName>
        <shortName evidence="11">AlaRS</shortName>
    </alternativeName>
</protein>
<feature type="binding site" evidence="11">
    <location>
        <position position="570"/>
    </location>
    <ligand>
        <name>Zn(2+)</name>
        <dbReference type="ChEBI" id="CHEBI:29105"/>
    </ligand>
</feature>
<evidence type="ECO:0000259" key="12">
    <source>
        <dbReference type="PROSITE" id="PS50860"/>
    </source>
</evidence>
<dbReference type="SMART" id="SM00863">
    <property type="entry name" value="tRNA_SAD"/>
    <property type="match status" value="1"/>
</dbReference>
<dbReference type="InterPro" id="IPR018163">
    <property type="entry name" value="Thr/Ala-tRNA-synth_IIc_edit"/>
</dbReference>
<evidence type="ECO:0000256" key="3">
    <source>
        <dbReference type="ARBA" id="ARBA00022598"/>
    </source>
</evidence>
<keyword evidence="2 11" id="KW-0820">tRNA-binding</keyword>
<accession>A0ABW3I156</accession>
<dbReference type="Pfam" id="PF01411">
    <property type="entry name" value="tRNA-synt_2c"/>
    <property type="match status" value="1"/>
</dbReference>
<dbReference type="InterPro" id="IPR045864">
    <property type="entry name" value="aa-tRNA-synth_II/BPL/LPL"/>
</dbReference>
<dbReference type="Gene3D" id="3.30.980.10">
    <property type="entry name" value="Threonyl-trna Synthetase, Chain A, domain 2"/>
    <property type="match status" value="1"/>
</dbReference>
<dbReference type="SUPFAM" id="SSF55681">
    <property type="entry name" value="Class II aaRS and biotin synthetases"/>
    <property type="match status" value="1"/>
</dbReference>
<dbReference type="Gene3D" id="3.30.54.20">
    <property type="match status" value="1"/>
</dbReference>
<feature type="binding site" evidence="11">
    <location>
        <position position="672"/>
    </location>
    <ligand>
        <name>Zn(2+)</name>
        <dbReference type="ChEBI" id="CHEBI:29105"/>
    </ligand>
</feature>
<evidence type="ECO:0000256" key="9">
    <source>
        <dbReference type="ARBA" id="ARBA00022917"/>
    </source>
</evidence>
<dbReference type="EC" id="6.1.1.7" evidence="11"/>
<dbReference type="CDD" id="cd00673">
    <property type="entry name" value="AlaRS_core"/>
    <property type="match status" value="1"/>
</dbReference>
<dbReference type="Pfam" id="PF07973">
    <property type="entry name" value="tRNA_SAD"/>
    <property type="match status" value="1"/>
</dbReference>
<reference evidence="14" key="1">
    <citation type="journal article" date="2019" name="Int. J. Syst. Evol. Microbiol.">
        <title>The Global Catalogue of Microorganisms (GCM) 10K type strain sequencing project: providing services to taxonomists for standard genome sequencing and annotation.</title>
        <authorList>
            <consortium name="The Broad Institute Genomics Platform"/>
            <consortium name="The Broad Institute Genome Sequencing Center for Infectious Disease"/>
            <person name="Wu L."/>
            <person name="Ma J."/>
        </authorList>
    </citation>
    <scope>NUCLEOTIDE SEQUENCE [LARGE SCALE GENOMIC DNA]</scope>
    <source>
        <strain evidence="14">CCUG 62114</strain>
    </source>
</reference>
<proteinExistence type="inferred from homology"/>
<evidence type="ECO:0000256" key="8">
    <source>
        <dbReference type="ARBA" id="ARBA00022884"/>
    </source>
</evidence>
<organism evidence="13 14">
    <name type="scientific">Pseudofulvibacter geojedonensis</name>
    <dbReference type="NCBI Taxonomy" id="1123758"/>
    <lineage>
        <taxon>Bacteria</taxon>
        <taxon>Pseudomonadati</taxon>
        <taxon>Bacteroidota</taxon>
        <taxon>Flavobacteriia</taxon>
        <taxon>Flavobacteriales</taxon>
        <taxon>Flavobacteriaceae</taxon>
        <taxon>Pseudofulvibacter</taxon>
    </lineage>
</organism>
<dbReference type="PANTHER" id="PTHR11777:SF9">
    <property type="entry name" value="ALANINE--TRNA LIGASE, CYTOPLASMIC"/>
    <property type="match status" value="1"/>
</dbReference>
<comment type="catalytic activity">
    <reaction evidence="11">
        <text>tRNA(Ala) + L-alanine + ATP = L-alanyl-tRNA(Ala) + AMP + diphosphate</text>
        <dbReference type="Rhea" id="RHEA:12540"/>
        <dbReference type="Rhea" id="RHEA-COMP:9657"/>
        <dbReference type="Rhea" id="RHEA-COMP:9923"/>
        <dbReference type="ChEBI" id="CHEBI:30616"/>
        <dbReference type="ChEBI" id="CHEBI:33019"/>
        <dbReference type="ChEBI" id="CHEBI:57972"/>
        <dbReference type="ChEBI" id="CHEBI:78442"/>
        <dbReference type="ChEBI" id="CHEBI:78497"/>
        <dbReference type="ChEBI" id="CHEBI:456215"/>
        <dbReference type="EC" id="6.1.1.7"/>
    </reaction>
</comment>
<dbReference type="GO" id="GO:0004813">
    <property type="term" value="F:alanine-tRNA ligase activity"/>
    <property type="evidence" value="ECO:0007669"/>
    <property type="project" value="UniProtKB-EC"/>
</dbReference>
<gene>
    <name evidence="11 13" type="primary">alaS</name>
    <name evidence="13" type="ORF">ACFQ1O_06180</name>
</gene>
<comment type="domain">
    <text evidence="11">Consists of three domains; the N-terminal catalytic domain, the editing domain and the C-terminal C-Ala domain. The editing domain removes incorrectly charged amino acids, while the C-Ala domain, along with tRNA(Ala), serves as a bridge to cooperatively bring together the editing and aminoacylation centers thus stimulating deacylation of misacylated tRNAs.</text>
</comment>
<dbReference type="SUPFAM" id="SSF55186">
    <property type="entry name" value="ThrRS/AlaRS common domain"/>
    <property type="match status" value="1"/>
</dbReference>
<evidence type="ECO:0000256" key="10">
    <source>
        <dbReference type="ARBA" id="ARBA00023146"/>
    </source>
</evidence>
<dbReference type="InterPro" id="IPR023033">
    <property type="entry name" value="Ala_tRNA_ligase_euk/bac"/>
</dbReference>
<evidence type="ECO:0000256" key="4">
    <source>
        <dbReference type="ARBA" id="ARBA00022723"/>
    </source>
</evidence>
<dbReference type="EMBL" id="JBHTJM010000006">
    <property type="protein sequence ID" value="MFD0963584.1"/>
    <property type="molecule type" value="Genomic_DNA"/>
</dbReference>
<dbReference type="PANTHER" id="PTHR11777">
    <property type="entry name" value="ALANYL-TRNA SYNTHETASE"/>
    <property type="match status" value="1"/>
</dbReference>
<comment type="cofactor">
    <cofactor evidence="11">
        <name>Zn(2+)</name>
        <dbReference type="ChEBI" id="CHEBI:29105"/>
    </cofactor>
    <text evidence="11">Binds 1 zinc ion per subunit.</text>
</comment>
<evidence type="ECO:0000256" key="5">
    <source>
        <dbReference type="ARBA" id="ARBA00022741"/>
    </source>
</evidence>
<dbReference type="NCBIfam" id="TIGR00344">
    <property type="entry name" value="alaS"/>
    <property type="match status" value="1"/>
</dbReference>
<keyword evidence="8 11" id="KW-0694">RNA-binding</keyword>
<keyword evidence="7 11" id="KW-0067">ATP-binding</keyword>